<dbReference type="PANTHER" id="PTHR33877">
    <property type="entry name" value="SLL1193 PROTEIN"/>
    <property type="match status" value="1"/>
</dbReference>
<proteinExistence type="predicted"/>
<dbReference type="STRING" id="1960309.SAMN03159343_2080"/>
<dbReference type="CDD" id="cd00085">
    <property type="entry name" value="HNHc"/>
    <property type="match status" value="1"/>
</dbReference>
<evidence type="ECO:0000256" key="1">
    <source>
        <dbReference type="SAM" id="MobiDB-lite"/>
    </source>
</evidence>
<keyword evidence="4" id="KW-1185">Reference proteome</keyword>
<dbReference type="RefSeq" id="WP_133379112.1">
    <property type="nucleotide sequence ID" value="NZ_FMUH01000003.1"/>
</dbReference>
<dbReference type="PANTHER" id="PTHR33877:SF2">
    <property type="entry name" value="OS07G0170200 PROTEIN"/>
    <property type="match status" value="1"/>
</dbReference>
<feature type="domain" description="HNH nuclease" evidence="2">
    <location>
        <begin position="113"/>
        <end position="169"/>
    </location>
</feature>
<dbReference type="InterPro" id="IPR052892">
    <property type="entry name" value="NA-targeting_endonuclease"/>
</dbReference>
<dbReference type="GO" id="GO:0004519">
    <property type="term" value="F:endonuclease activity"/>
    <property type="evidence" value="ECO:0007669"/>
    <property type="project" value="UniProtKB-KW"/>
</dbReference>
<evidence type="ECO:0000313" key="4">
    <source>
        <dbReference type="Proteomes" id="UP000198981"/>
    </source>
</evidence>
<sequence>MVWFKVDDKLHGDRRARRAGVAAMGLWALAGAWASDQLTDGFVPEWVPASLGATAEMAARLVTAGLWIETTDAENDETGWQFTPWAPDQPLRADVLADREANNKRQQMKRIPGLVAAIKKRDGDRCRYCGIKGNHTDRRGPTGLTYDHVDPTGPSSVDNCVTSCRSCNSKKARRTPDQAGMTLLPEPRRGQPRRRQSAAQNPSRAEPRYVPGSELSTDQGSPGVTPGRVGLGSGAVPSAASDAQTSSPDHEEAPTTQRLTLAELADYRAPTTTPAPPPGRLTTGKSFADLVVVPGSAPLEAEGDVVTNDSGGETSR</sequence>
<dbReference type="AlphaFoldDB" id="A0A1G4Y680"/>
<dbReference type="InterPro" id="IPR002711">
    <property type="entry name" value="HNH"/>
</dbReference>
<keyword evidence="3" id="KW-0378">Hydrolase</keyword>
<dbReference type="Pfam" id="PF01844">
    <property type="entry name" value="HNH"/>
    <property type="match status" value="1"/>
</dbReference>
<evidence type="ECO:0000259" key="2">
    <source>
        <dbReference type="SMART" id="SM00507"/>
    </source>
</evidence>
<keyword evidence="3" id="KW-0540">Nuclease</keyword>
<dbReference type="InterPro" id="IPR003615">
    <property type="entry name" value="HNH_nuc"/>
</dbReference>
<accession>A0A1G4Y680</accession>
<evidence type="ECO:0000313" key="3">
    <source>
        <dbReference type="EMBL" id="SCX48984.1"/>
    </source>
</evidence>
<feature type="compositionally biased region" description="Polar residues" evidence="1">
    <location>
        <begin position="153"/>
        <end position="167"/>
    </location>
</feature>
<gene>
    <name evidence="3" type="ORF">SAMN03159343_2080</name>
</gene>
<protein>
    <submittedName>
        <fullName evidence="3">5-methylcytosine-specific restriction endonuclease McrA</fullName>
    </submittedName>
</protein>
<dbReference type="GO" id="GO:0008270">
    <property type="term" value="F:zinc ion binding"/>
    <property type="evidence" value="ECO:0007669"/>
    <property type="project" value="InterPro"/>
</dbReference>
<name>A0A1G4Y680_9ACTN</name>
<reference evidence="4" key="1">
    <citation type="submission" date="2016-10" db="EMBL/GenBank/DDBJ databases">
        <authorList>
            <person name="Varghese N."/>
            <person name="Submissions S."/>
        </authorList>
    </citation>
    <scope>NUCLEOTIDE SEQUENCE [LARGE SCALE GENOMIC DNA]</scope>
    <source>
        <strain evidence="4">DSM 45722</strain>
    </source>
</reference>
<dbReference type="EMBL" id="FMUH01000003">
    <property type="protein sequence ID" value="SCX48984.1"/>
    <property type="molecule type" value="Genomic_DNA"/>
</dbReference>
<keyword evidence="3" id="KW-0255">Endonuclease</keyword>
<dbReference type="OrthoDB" id="3483941at2"/>
<dbReference type="Proteomes" id="UP000198981">
    <property type="component" value="Unassembled WGS sequence"/>
</dbReference>
<dbReference type="GO" id="GO:0003676">
    <property type="term" value="F:nucleic acid binding"/>
    <property type="evidence" value="ECO:0007669"/>
    <property type="project" value="InterPro"/>
</dbReference>
<dbReference type="Gene3D" id="1.10.30.50">
    <property type="match status" value="1"/>
</dbReference>
<organism evidence="3 4">
    <name type="scientific">Klenkia marina</name>
    <dbReference type="NCBI Taxonomy" id="1960309"/>
    <lineage>
        <taxon>Bacteria</taxon>
        <taxon>Bacillati</taxon>
        <taxon>Actinomycetota</taxon>
        <taxon>Actinomycetes</taxon>
        <taxon>Geodermatophilales</taxon>
        <taxon>Geodermatophilaceae</taxon>
        <taxon>Klenkia</taxon>
    </lineage>
</organism>
<feature type="region of interest" description="Disordered" evidence="1">
    <location>
        <begin position="130"/>
        <end position="284"/>
    </location>
</feature>
<dbReference type="SMART" id="SM00507">
    <property type="entry name" value="HNHc"/>
    <property type="match status" value="1"/>
</dbReference>